<organism evidence="1 2">
    <name type="scientific">Henriciella pelagia</name>
    <dbReference type="NCBI Taxonomy" id="1977912"/>
    <lineage>
        <taxon>Bacteria</taxon>
        <taxon>Pseudomonadati</taxon>
        <taxon>Pseudomonadota</taxon>
        <taxon>Alphaproteobacteria</taxon>
        <taxon>Hyphomonadales</taxon>
        <taxon>Hyphomonadaceae</taxon>
        <taxon>Henriciella</taxon>
    </lineage>
</organism>
<dbReference type="Proteomes" id="UP000628854">
    <property type="component" value="Unassembled WGS sequence"/>
</dbReference>
<comment type="caution">
    <text evidence="1">The sequence shown here is derived from an EMBL/GenBank/DDBJ whole genome shotgun (WGS) entry which is preliminary data.</text>
</comment>
<evidence type="ECO:0000313" key="1">
    <source>
        <dbReference type="EMBL" id="GGB73135.1"/>
    </source>
</evidence>
<sequence length="169" mass="18156">MAHPLSAPLADTAKFTASHAGMVPEVDSSLPWLVTGAVLMVQQAAIMALSEAGTELPLMPGPNELVARIADETVLEQPFTAPMKPADHRAFEHVVAARNDVMHPRPTGTKVDAVRLPDGLMVAVGLVRHLALTQPVRRFMVGEADQAILRDALGQIETSVSFWRTVLPN</sequence>
<reference evidence="2" key="1">
    <citation type="journal article" date="2019" name="Int. J. Syst. Evol. Microbiol.">
        <title>The Global Catalogue of Microorganisms (GCM) 10K type strain sequencing project: providing services to taxonomists for standard genome sequencing and annotation.</title>
        <authorList>
            <consortium name="The Broad Institute Genomics Platform"/>
            <consortium name="The Broad Institute Genome Sequencing Center for Infectious Disease"/>
            <person name="Wu L."/>
            <person name="Ma J."/>
        </authorList>
    </citation>
    <scope>NUCLEOTIDE SEQUENCE [LARGE SCALE GENOMIC DNA]</scope>
    <source>
        <strain evidence="2">CGMCC 1.15928</strain>
    </source>
</reference>
<dbReference type="EMBL" id="BMKF01000002">
    <property type="protein sequence ID" value="GGB73135.1"/>
    <property type="molecule type" value="Genomic_DNA"/>
</dbReference>
<keyword evidence="2" id="KW-1185">Reference proteome</keyword>
<dbReference type="RefSeq" id="WP_084392050.1">
    <property type="nucleotide sequence ID" value="NZ_BMKF01000002.1"/>
</dbReference>
<proteinExistence type="predicted"/>
<name>A0ABQ1JRZ4_9PROT</name>
<protein>
    <submittedName>
        <fullName evidence="1">Uncharacterized protein</fullName>
    </submittedName>
</protein>
<evidence type="ECO:0000313" key="2">
    <source>
        <dbReference type="Proteomes" id="UP000628854"/>
    </source>
</evidence>
<accession>A0ABQ1JRZ4</accession>
<gene>
    <name evidence="1" type="ORF">GCM10011503_22250</name>
</gene>